<evidence type="ECO:0000256" key="4">
    <source>
        <dbReference type="ARBA" id="ARBA00022692"/>
    </source>
</evidence>
<protein>
    <submittedName>
        <fullName evidence="18">GATA transcription factor 22</fullName>
    </submittedName>
</protein>
<comment type="similarity">
    <text evidence="14">Belongs to the type IV zinc-finger family. Class B subfamily.</text>
</comment>
<keyword evidence="8 16" id="KW-1133">Transmembrane helix</keyword>
<organism evidence="18 19">
    <name type="scientific">Abeliophyllum distichum</name>
    <dbReference type="NCBI Taxonomy" id="126358"/>
    <lineage>
        <taxon>Eukaryota</taxon>
        <taxon>Viridiplantae</taxon>
        <taxon>Streptophyta</taxon>
        <taxon>Embryophyta</taxon>
        <taxon>Tracheophyta</taxon>
        <taxon>Spermatophyta</taxon>
        <taxon>Magnoliopsida</taxon>
        <taxon>eudicotyledons</taxon>
        <taxon>Gunneridae</taxon>
        <taxon>Pentapetalae</taxon>
        <taxon>asterids</taxon>
        <taxon>lamiids</taxon>
        <taxon>Lamiales</taxon>
        <taxon>Oleaceae</taxon>
        <taxon>Forsythieae</taxon>
        <taxon>Abeliophyllum</taxon>
    </lineage>
</organism>
<evidence type="ECO:0000256" key="3">
    <source>
        <dbReference type="ARBA" id="ARBA00009825"/>
    </source>
</evidence>
<dbReference type="SMART" id="SM00401">
    <property type="entry name" value="ZnF_GATA"/>
    <property type="match status" value="1"/>
</dbReference>
<dbReference type="Proteomes" id="UP001604336">
    <property type="component" value="Unassembled WGS sequence"/>
</dbReference>
<proteinExistence type="inferred from homology"/>
<dbReference type="Pfam" id="PF05251">
    <property type="entry name" value="Ost5"/>
    <property type="match status" value="1"/>
</dbReference>
<accession>A0ABD1VAP4</accession>
<evidence type="ECO:0000256" key="15">
    <source>
        <dbReference type="PROSITE-ProRule" id="PRU00094"/>
    </source>
</evidence>
<evidence type="ECO:0000256" key="1">
    <source>
        <dbReference type="ARBA" id="ARBA00004123"/>
    </source>
</evidence>
<keyword evidence="19" id="KW-1185">Reference proteome</keyword>
<evidence type="ECO:0000256" key="13">
    <source>
        <dbReference type="ARBA" id="ARBA00023242"/>
    </source>
</evidence>
<evidence type="ECO:0000313" key="19">
    <source>
        <dbReference type="Proteomes" id="UP001604336"/>
    </source>
</evidence>
<evidence type="ECO:0000256" key="12">
    <source>
        <dbReference type="ARBA" id="ARBA00023163"/>
    </source>
</evidence>
<keyword evidence="11 16" id="KW-0472">Membrane</keyword>
<dbReference type="Gene3D" id="3.30.50.10">
    <property type="entry name" value="Erythroid Transcription Factor GATA-1, subunit A"/>
    <property type="match status" value="1"/>
</dbReference>
<feature type="domain" description="GATA-type" evidence="17">
    <location>
        <begin position="208"/>
        <end position="244"/>
    </location>
</feature>
<feature type="transmembrane region" description="Helical" evidence="16">
    <location>
        <begin position="14"/>
        <end position="36"/>
    </location>
</feature>
<comment type="caution">
    <text evidence="18">The sequence shown here is derived from an EMBL/GenBank/DDBJ whole genome shotgun (WGS) entry which is preliminary data.</text>
</comment>
<dbReference type="InterPro" id="IPR052138">
    <property type="entry name" value="GATA_ZnFinger_Domain"/>
</dbReference>
<evidence type="ECO:0000256" key="11">
    <source>
        <dbReference type="ARBA" id="ARBA00023136"/>
    </source>
</evidence>
<keyword evidence="12" id="KW-0804">Transcription</keyword>
<dbReference type="AlphaFoldDB" id="A0ABD1VAP4"/>
<dbReference type="EMBL" id="JBFOLK010000002">
    <property type="protein sequence ID" value="KAL2534292.1"/>
    <property type="molecule type" value="Genomic_DNA"/>
</dbReference>
<dbReference type="PROSITE" id="PS00344">
    <property type="entry name" value="GATA_ZN_FINGER_1"/>
    <property type="match status" value="1"/>
</dbReference>
<evidence type="ECO:0000313" key="18">
    <source>
        <dbReference type="EMBL" id="KAL2534292.1"/>
    </source>
</evidence>
<evidence type="ECO:0000256" key="2">
    <source>
        <dbReference type="ARBA" id="ARBA00004141"/>
    </source>
</evidence>
<dbReference type="GO" id="GO:0000976">
    <property type="term" value="F:transcription cis-regulatory region binding"/>
    <property type="evidence" value="ECO:0007669"/>
    <property type="project" value="UniProtKB-ARBA"/>
</dbReference>
<evidence type="ECO:0000256" key="10">
    <source>
        <dbReference type="ARBA" id="ARBA00023125"/>
    </source>
</evidence>
<evidence type="ECO:0000256" key="14">
    <source>
        <dbReference type="ARBA" id="ARBA00024019"/>
    </source>
</evidence>
<comment type="similarity">
    <text evidence="3">Belongs to the OST5 family.</text>
</comment>
<evidence type="ECO:0000256" key="16">
    <source>
        <dbReference type="SAM" id="Phobius"/>
    </source>
</evidence>
<sequence length="342" mass="38209">MTAKSISSPVPDEWYPTLSVFMLAIGLVVTASFFIYEATSSRRNRSLAKELTTGAVASVFLSTKPFISKSQNQDLDQNYPTDHATTSFSCHMFFNEPRDRIYRQHHHQEDEGCVNRGGTNKAMKIDEDGLKLSLLRKNDRDWGESHTFKWTSSTRSMEDTILYSDHKSLKFSTSRTTKLEVHKRQSSSSLETDLSSNALSFNNNNNDNSPIRVCADCNTTKTPLWRSGPKGPKSLCNACGIRQRKARRAMAIAAAAAVATPLRKTETPAMKIKVNQKEKRGQKGHTRFNMAAGASNGQKKKLGFEEFLINLNKDLAFHRVFPQDEKEAAILLMALSSGLVHG</sequence>
<evidence type="ECO:0000256" key="6">
    <source>
        <dbReference type="ARBA" id="ARBA00022771"/>
    </source>
</evidence>
<reference evidence="19" key="1">
    <citation type="submission" date="2024-07" db="EMBL/GenBank/DDBJ databases">
        <title>Two chromosome-level genome assemblies of Korean endemic species Abeliophyllum distichum and Forsythia ovata (Oleaceae).</title>
        <authorList>
            <person name="Jang H."/>
        </authorList>
    </citation>
    <scope>NUCLEOTIDE SEQUENCE [LARGE SCALE GENOMIC DNA]</scope>
</reference>
<dbReference type="GO" id="GO:0008270">
    <property type="term" value="F:zinc ion binding"/>
    <property type="evidence" value="ECO:0007669"/>
    <property type="project" value="UniProtKB-KW"/>
</dbReference>
<evidence type="ECO:0000256" key="9">
    <source>
        <dbReference type="ARBA" id="ARBA00023015"/>
    </source>
</evidence>
<gene>
    <name evidence="18" type="ORF">Adt_07643</name>
</gene>
<comment type="subcellular location">
    <subcellularLocation>
        <location evidence="2">Membrane</location>
        <topology evidence="2">Multi-pass membrane protein</topology>
    </subcellularLocation>
    <subcellularLocation>
        <location evidence="1">Nucleus</location>
    </subcellularLocation>
</comment>
<keyword evidence="13" id="KW-0539">Nucleus</keyword>
<dbReference type="PANTHER" id="PTHR47255">
    <property type="entry name" value="GATA TRANSCRIPTION FACTOR 22-RELATED"/>
    <property type="match status" value="1"/>
</dbReference>
<name>A0ABD1VAP4_9LAMI</name>
<keyword evidence="10" id="KW-0238">DNA-binding</keyword>
<dbReference type="PROSITE" id="PS50114">
    <property type="entry name" value="GATA_ZN_FINGER_2"/>
    <property type="match status" value="1"/>
</dbReference>
<dbReference type="InterPro" id="IPR007915">
    <property type="entry name" value="TMEM258/Ost5"/>
</dbReference>
<evidence type="ECO:0000256" key="5">
    <source>
        <dbReference type="ARBA" id="ARBA00022723"/>
    </source>
</evidence>
<evidence type="ECO:0000259" key="17">
    <source>
        <dbReference type="PROSITE" id="PS50114"/>
    </source>
</evidence>
<dbReference type="PANTHER" id="PTHR47255:SF4">
    <property type="entry name" value="GATA ZINC FINGER DOMAIN-CONTAINING PROTEIN 12"/>
    <property type="match status" value="1"/>
</dbReference>
<keyword evidence="6 15" id="KW-0863">Zinc-finger</keyword>
<evidence type="ECO:0000256" key="7">
    <source>
        <dbReference type="ARBA" id="ARBA00022833"/>
    </source>
</evidence>
<dbReference type="GO" id="GO:0005634">
    <property type="term" value="C:nucleus"/>
    <property type="evidence" value="ECO:0007669"/>
    <property type="project" value="UniProtKB-SubCell"/>
</dbReference>
<dbReference type="InterPro" id="IPR013088">
    <property type="entry name" value="Znf_NHR/GATA"/>
</dbReference>
<dbReference type="GO" id="GO:0016020">
    <property type="term" value="C:membrane"/>
    <property type="evidence" value="ECO:0007669"/>
    <property type="project" value="UniProtKB-SubCell"/>
</dbReference>
<keyword evidence="9" id="KW-0805">Transcription regulation</keyword>
<dbReference type="CDD" id="cd00202">
    <property type="entry name" value="ZnF_GATA"/>
    <property type="match status" value="1"/>
</dbReference>
<dbReference type="FunFam" id="3.30.50.10:FF:000055">
    <property type="entry name" value="GATA transcription factor 21"/>
    <property type="match status" value="1"/>
</dbReference>
<dbReference type="Pfam" id="PF00320">
    <property type="entry name" value="GATA"/>
    <property type="match status" value="1"/>
</dbReference>
<keyword evidence="5" id="KW-0479">Metal-binding</keyword>
<keyword evidence="7" id="KW-0862">Zinc</keyword>
<dbReference type="SUPFAM" id="SSF57716">
    <property type="entry name" value="Glucocorticoid receptor-like (DNA-binding domain)"/>
    <property type="match status" value="1"/>
</dbReference>
<evidence type="ECO:0000256" key="8">
    <source>
        <dbReference type="ARBA" id="ARBA00022989"/>
    </source>
</evidence>
<dbReference type="InterPro" id="IPR000679">
    <property type="entry name" value="Znf_GATA"/>
</dbReference>
<keyword evidence="4 16" id="KW-0812">Transmembrane</keyword>